<comment type="caution">
    <text evidence="1">The sequence shown here is derived from an EMBL/GenBank/DDBJ whole genome shotgun (WGS) entry which is preliminary data.</text>
</comment>
<sequence length="73" mass="8258">MGPDGHGSVRMYGTCITPSQVFLSLALRSHQTENRVVHCGGQQKPWNFKTERGCWGTHDKNMKKRERKGKGES</sequence>
<organism evidence="1 2">
    <name type="scientific">Prunus yedoensis var. nudiflora</name>
    <dbReference type="NCBI Taxonomy" id="2094558"/>
    <lineage>
        <taxon>Eukaryota</taxon>
        <taxon>Viridiplantae</taxon>
        <taxon>Streptophyta</taxon>
        <taxon>Embryophyta</taxon>
        <taxon>Tracheophyta</taxon>
        <taxon>Spermatophyta</taxon>
        <taxon>Magnoliopsida</taxon>
        <taxon>eudicotyledons</taxon>
        <taxon>Gunneridae</taxon>
        <taxon>Pentapetalae</taxon>
        <taxon>rosids</taxon>
        <taxon>fabids</taxon>
        <taxon>Rosales</taxon>
        <taxon>Rosaceae</taxon>
        <taxon>Amygdaloideae</taxon>
        <taxon>Amygdaleae</taxon>
        <taxon>Prunus</taxon>
    </lineage>
</organism>
<accession>A0A315A5N8</accession>
<dbReference type="AlphaFoldDB" id="A0A315A5N8"/>
<reference evidence="1 2" key="1">
    <citation type="submission" date="2018-02" db="EMBL/GenBank/DDBJ databases">
        <title>Draft genome of wild Prunus yedoensis var. nudiflora.</title>
        <authorList>
            <person name="Baek S."/>
            <person name="Kim J.-H."/>
            <person name="Choi K."/>
            <person name="Kim G.-B."/>
            <person name="Cho A."/>
            <person name="Jang H."/>
            <person name="Shin C.-H."/>
            <person name="Yu H.-J."/>
            <person name="Mun J.-H."/>
        </authorList>
    </citation>
    <scope>NUCLEOTIDE SEQUENCE [LARGE SCALE GENOMIC DNA]</scope>
    <source>
        <strain evidence="2">cv. Jeju island</strain>
        <tissue evidence="1">Leaf</tissue>
    </source>
</reference>
<keyword evidence="2" id="KW-1185">Reference proteome</keyword>
<evidence type="ECO:0000313" key="1">
    <source>
        <dbReference type="EMBL" id="PQQ09496.1"/>
    </source>
</evidence>
<evidence type="ECO:0000313" key="2">
    <source>
        <dbReference type="Proteomes" id="UP000250321"/>
    </source>
</evidence>
<proteinExistence type="predicted"/>
<protein>
    <submittedName>
        <fullName evidence="1">Uncharacterized protein</fullName>
    </submittedName>
</protein>
<dbReference type="Proteomes" id="UP000250321">
    <property type="component" value="Unassembled WGS sequence"/>
</dbReference>
<gene>
    <name evidence="1" type="ORF">Pyn_19050</name>
</gene>
<dbReference type="EMBL" id="PJQY01000615">
    <property type="protein sequence ID" value="PQQ09496.1"/>
    <property type="molecule type" value="Genomic_DNA"/>
</dbReference>
<name>A0A315A5N8_PRUYE</name>